<name>A0A1G7WIS6_9HYPH</name>
<dbReference type="STRING" id="440168.SAMN04487974_106195"/>
<accession>A0A1G7WIS6</accession>
<dbReference type="AlphaFoldDB" id="A0A1G7WIS6"/>
<feature type="compositionally biased region" description="Basic residues" evidence="1">
    <location>
        <begin position="1"/>
        <end position="10"/>
    </location>
</feature>
<evidence type="ECO:0000256" key="2">
    <source>
        <dbReference type="SAM" id="Phobius"/>
    </source>
</evidence>
<keyword evidence="4" id="KW-1185">Reference proteome</keyword>
<protein>
    <submittedName>
        <fullName evidence="3">TIGR02588 family protein</fullName>
    </submittedName>
</protein>
<proteinExistence type="predicted"/>
<evidence type="ECO:0000313" key="4">
    <source>
        <dbReference type="Proteomes" id="UP000199495"/>
    </source>
</evidence>
<keyword evidence="2" id="KW-0472">Membrane</keyword>
<keyword evidence="2" id="KW-0812">Transmembrane</keyword>
<gene>
    <name evidence="3" type="ORF">SAMN04487974_106195</name>
</gene>
<feature type="transmembrane region" description="Helical" evidence="2">
    <location>
        <begin position="32"/>
        <end position="51"/>
    </location>
</feature>
<feature type="region of interest" description="Disordered" evidence="1">
    <location>
        <begin position="1"/>
        <end position="23"/>
    </location>
</feature>
<dbReference type="Proteomes" id="UP000199495">
    <property type="component" value="Unassembled WGS sequence"/>
</dbReference>
<sequence length="144" mass="15265">MANRPRKPRQPVKSVQGGGTAQKDRQPHWIEWAVSALSALVIIVLAGFILFEAVTKTGQRPDISFEIVDSFEMGSGLAVEVVVRNEGDVTVSNVEIAAEAGDASGGSVTLDYLAAQSEAEIGFGFVAGTDPETIVLRLVGYSYP</sequence>
<evidence type="ECO:0000313" key="3">
    <source>
        <dbReference type="EMBL" id="SDG71853.1"/>
    </source>
</evidence>
<dbReference type="EMBL" id="FNCS01000006">
    <property type="protein sequence ID" value="SDG71853.1"/>
    <property type="molecule type" value="Genomic_DNA"/>
</dbReference>
<keyword evidence="2" id="KW-1133">Transmembrane helix</keyword>
<evidence type="ECO:0000256" key="1">
    <source>
        <dbReference type="SAM" id="MobiDB-lite"/>
    </source>
</evidence>
<dbReference type="RefSeq" id="WP_090596715.1">
    <property type="nucleotide sequence ID" value="NZ_FNCS01000006.1"/>
</dbReference>
<dbReference type="OrthoDB" id="1445569at2"/>
<reference evidence="3 4" key="1">
    <citation type="submission" date="2016-10" db="EMBL/GenBank/DDBJ databases">
        <authorList>
            <person name="de Groot N.N."/>
        </authorList>
    </citation>
    <scope>NUCLEOTIDE SEQUENCE [LARGE SCALE GENOMIC DNA]</scope>
    <source>
        <strain evidence="3 4">CGMCC 1.10267</strain>
    </source>
</reference>
<organism evidence="3 4">
    <name type="scientific">Pelagibacterium luteolum</name>
    <dbReference type="NCBI Taxonomy" id="440168"/>
    <lineage>
        <taxon>Bacteria</taxon>
        <taxon>Pseudomonadati</taxon>
        <taxon>Pseudomonadota</taxon>
        <taxon>Alphaproteobacteria</taxon>
        <taxon>Hyphomicrobiales</taxon>
        <taxon>Devosiaceae</taxon>
        <taxon>Pelagibacterium</taxon>
    </lineage>
</organism>